<sequence>MSHQSPIRFHFWQKRSSRSHDRSFFSTLTDFLSRTVIST</sequence>
<proteinExistence type="predicted"/>
<comment type="caution">
    <text evidence="1">The sequence shown here is derived from an EMBL/GenBank/DDBJ whole genome shotgun (WGS) entry which is preliminary data.</text>
</comment>
<dbReference type="EMBL" id="DSTX01000002">
    <property type="protein sequence ID" value="HFK20191.1"/>
    <property type="molecule type" value="Genomic_DNA"/>
</dbReference>
<organism evidence="1">
    <name type="scientific">Candidatus Methanomethylicus mesodigestus</name>
    <dbReference type="NCBI Taxonomy" id="1867258"/>
    <lineage>
        <taxon>Archaea</taxon>
        <taxon>Thermoproteota</taxon>
        <taxon>Methanosuratincolia</taxon>
        <taxon>Candidatus Methanomethylicales</taxon>
        <taxon>Candidatus Methanomethylicaceae</taxon>
        <taxon>Candidatus Methanomethylicus</taxon>
    </lineage>
</organism>
<name>A0A7C3IL38_9CREN</name>
<evidence type="ECO:0000313" key="1">
    <source>
        <dbReference type="EMBL" id="HFK20191.1"/>
    </source>
</evidence>
<reference evidence="1" key="1">
    <citation type="journal article" date="2020" name="mSystems">
        <title>Genome- and Community-Level Interaction Insights into Carbon Utilization and Element Cycling Functions of Hydrothermarchaeota in Hydrothermal Sediment.</title>
        <authorList>
            <person name="Zhou Z."/>
            <person name="Liu Y."/>
            <person name="Xu W."/>
            <person name="Pan J."/>
            <person name="Luo Z.H."/>
            <person name="Li M."/>
        </authorList>
    </citation>
    <scope>NUCLEOTIDE SEQUENCE [LARGE SCALE GENOMIC DNA]</scope>
    <source>
        <strain evidence="1">SpSt-468</strain>
    </source>
</reference>
<protein>
    <submittedName>
        <fullName evidence="1">Uncharacterized protein</fullName>
    </submittedName>
</protein>
<dbReference type="AlphaFoldDB" id="A0A7C3IL38"/>
<gene>
    <name evidence="1" type="ORF">ENS19_02820</name>
</gene>
<accession>A0A7C3IL38</accession>